<dbReference type="AlphaFoldDB" id="A0A1I5QUU9"/>
<dbReference type="STRING" id="112413.SAMN05421854_105445"/>
<evidence type="ECO:0000313" key="1">
    <source>
        <dbReference type="EMBL" id="SFP49867.1"/>
    </source>
</evidence>
<sequence length="218" mass="24274">MPHESAPRWHSCLALLGGDHHVGHDAWADLETRYTEPHRRYHDLAHATAVAHDAEQLAADLPFHERAVVVLAAWAHDVVYDAVPSEDEQRSAEWLRRWLTRAGIADAHIDRAEALVLATATHEALEDDFAAAALLDADLAILGAPPAAYAAYVDNVRQEYARYPDDAWATGRAAVLESLLARPALYLTESARSRWETAARRNLQAELTRCRSVRGDHR</sequence>
<dbReference type="Gene3D" id="1.10.3210.10">
    <property type="entry name" value="Hypothetical protein af1432"/>
    <property type="match status" value="1"/>
</dbReference>
<dbReference type="SUPFAM" id="SSF109604">
    <property type="entry name" value="HD-domain/PDEase-like"/>
    <property type="match status" value="1"/>
</dbReference>
<dbReference type="EMBL" id="FOWC01000005">
    <property type="protein sequence ID" value="SFP49867.1"/>
    <property type="molecule type" value="Genomic_DNA"/>
</dbReference>
<protein>
    <submittedName>
        <fullName evidence="1">Predicted metal-dependent phosphohydrolase, HD superfamily</fullName>
    </submittedName>
</protein>
<keyword evidence="1" id="KW-0378">Hydrolase</keyword>
<dbReference type="InterPro" id="IPR009218">
    <property type="entry name" value="HD_phosphohydro"/>
</dbReference>
<proteinExistence type="predicted"/>
<accession>A0A1I5QUU9</accession>
<reference evidence="1 2" key="1">
    <citation type="submission" date="2016-10" db="EMBL/GenBank/DDBJ databases">
        <authorList>
            <person name="de Groot N.N."/>
        </authorList>
    </citation>
    <scope>NUCLEOTIDE SEQUENCE [LARGE SCALE GENOMIC DNA]</scope>
    <source>
        <strain evidence="1 2">DSM 44637</strain>
    </source>
</reference>
<evidence type="ECO:0000313" key="2">
    <source>
        <dbReference type="Proteomes" id="UP000199137"/>
    </source>
</evidence>
<dbReference type="PIRSF" id="PIRSF035170">
    <property type="entry name" value="HD_phosphohydro"/>
    <property type="match status" value="1"/>
</dbReference>
<dbReference type="GO" id="GO:0016787">
    <property type="term" value="F:hydrolase activity"/>
    <property type="evidence" value="ECO:0007669"/>
    <property type="project" value="UniProtKB-KW"/>
</dbReference>
<gene>
    <name evidence="1" type="ORF">SAMN05421854_105445</name>
</gene>
<name>A0A1I5QUU9_9PSEU</name>
<dbReference type="PANTHER" id="PTHR21174">
    <property type="match status" value="1"/>
</dbReference>
<dbReference type="PANTHER" id="PTHR21174:SF0">
    <property type="entry name" value="HD PHOSPHOHYDROLASE FAMILY PROTEIN-RELATED"/>
    <property type="match status" value="1"/>
</dbReference>
<dbReference type="RefSeq" id="WP_093574420.1">
    <property type="nucleotide sequence ID" value="NZ_FOWC01000005.1"/>
</dbReference>
<dbReference type="OrthoDB" id="9808993at2"/>
<organism evidence="1 2">
    <name type="scientific">Amycolatopsis rubida</name>
    <dbReference type="NCBI Taxonomy" id="112413"/>
    <lineage>
        <taxon>Bacteria</taxon>
        <taxon>Bacillati</taxon>
        <taxon>Actinomycetota</taxon>
        <taxon>Actinomycetes</taxon>
        <taxon>Pseudonocardiales</taxon>
        <taxon>Pseudonocardiaceae</taxon>
        <taxon>Amycolatopsis</taxon>
    </lineage>
</organism>
<dbReference type="Proteomes" id="UP000199137">
    <property type="component" value="Unassembled WGS sequence"/>
</dbReference>